<evidence type="ECO:0000256" key="1">
    <source>
        <dbReference type="SAM" id="MobiDB-lite"/>
    </source>
</evidence>
<name>A0AAW2GP02_9HYME</name>
<dbReference type="EMBL" id="JADYXP020000003">
    <property type="protein sequence ID" value="KAL0128311.1"/>
    <property type="molecule type" value="Genomic_DNA"/>
</dbReference>
<comment type="caution">
    <text evidence="2">The sequence shown here is derived from an EMBL/GenBank/DDBJ whole genome shotgun (WGS) entry which is preliminary data.</text>
</comment>
<proteinExistence type="predicted"/>
<evidence type="ECO:0000313" key="2">
    <source>
        <dbReference type="EMBL" id="KAL0128311.1"/>
    </source>
</evidence>
<sequence length="107" mass="12532">MFTQTFLCSSDELAGTITRSLFLSLLKDACKSDVRYCRRREKSPEGGVKSHRGKSSSLENSQAGCCETDKEVWHCSEKKRERERERERKRERRAEERRSEEQVTSNL</sequence>
<organism evidence="2 3">
    <name type="scientific">Cardiocondyla obscurior</name>
    <dbReference type="NCBI Taxonomy" id="286306"/>
    <lineage>
        <taxon>Eukaryota</taxon>
        <taxon>Metazoa</taxon>
        <taxon>Ecdysozoa</taxon>
        <taxon>Arthropoda</taxon>
        <taxon>Hexapoda</taxon>
        <taxon>Insecta</taxon>
        <taxon>Pterygota</taxon>
        <taxon>Neoptera</taxon>
        <taxon>Endopterygota</taxon>
        <taxon>Hymenoptera</taxon>
        <taxon>Apocrita</taxon>
        <taxon>Aculeata</taxon>
        <taxon>Formicoidea</taxon>
        <taxon>Formicidae</taxon>
        <taxon>Myrmicinae</taxon>
        <taxon>Cardiocondyla</taxon>
    </lineage>
</organism>
<evidence type="ECO:0000313" key="3">
    <source>
        <dbReference type="Proteomes" id="UP001430953"/>
    </source>
</evidence>
<accession>A0AAW2GP02</accession>
<keyword evidence="3" id="KW-1185">Reference proteome</keyword>
<protein>
    <submittedName>
        <fullName evidence="2">Uncharacterized protein</fullName>
    </submittedName>
</protein>
<reference evidence="2 3" key="1">
    <citation type="submission" date="2023-03" db="EMBL/GenBank/DDBJ databases">
        <title>High recombination rates correlate with genetic variation in Cardiocondyla obscurior ants.</title>
        <authorList>
            <person name="Errbii M."/>
        </authorList>
    </citation>
    <scope>NUCLEOTIDE SEQUENCE [LARGE SCALE GENOMIC DNA]</scope>
    <source>
        <strain evidence="2">Alpha-2009</strain>
        <tissue evidence="2">Whole body</tissue>
    </source>
</reference>
<feature type="compositionally biased region" description="Basic and acidic residues" evidence="1">
    <location>
        <begin position="67"/>
        <end position="101"/>
    </location>
</feature>
<dbReference type="AlphaFoldDB" id="A0AAW2GP02"/>
<dbReference type="Proteomes" id="UP001430953">
    <property type="component" value="Unassembled WGS sequence"/>
</dbReference>
<feature type="region of interest" description="Disordered" evidence="1">
    <location>
        <begin position="38"/>
        <end position="107"/>
    </location>
</feature>
<gene>
    <name evidence="2" type="ORF">PUN28_003528</name>
</gene>